<keyword evidence="8" id="KW-1185">Reference proteome</keyword>
<evidence type="ECO:0000256" key="3">
    <source>
        <dbReference type="ARBA" id="ARBA00022679"/>
    </source>
</evidence>
<dbReference type="InterPro" id="IPR003594">
    <property type="entry name" value="HATPase_dom"/>
</dbReference>
<feature type="domain" description="Histidine kinase/HSP90-like ATPase" evidence="6">
    <location>
        <begin position="34"/>
        <end position="111"/>
    </location>
</feature>
<evidence type="ECO:0000256" key="1">
    <source>
        <dbReference type="ARBA" id="ARBA00000085"/>
    </source>
</evidence>
<dbReference type="Proteomes" id="UP001623592">
    <property type="component" value="Unassembled WGS sequence"/>
</dbReference>
<dbReference type="PANTHER" id="PTHR24421:SF10">
    <property type="entry name" value="NITRATE_NITRITE SENSOR PROTEIN NARQ"/>
    <property type="match status" value="1"/>
</dbReference>
<name>A0ABW8TC63_9CLOT</name>
<evidence type="ECO:0000313" key="8">
    <source>
        <dbReference type="Proteomes" id="UP001623592"/>
    </source>
</evidence>
<dbReference type="GO" id="GO:0016301">
    <property type="term" value="F:kinase activity"/>
    <property type="evidence" value="ECO:0007669"/>
    <property type="project" value="UniProtKB-KW"/>
</dbReference>
<dbReference type="InterPro" id="IPR036890">
    <property type="entry name" value="HATPase_C_sf"/>
</dbReference>
<protein>
    <recommendedName>
        <fullName evidence="2">histidine kinase</fullName>
        <ecNumber evidence="2">2.7.13.3</ecNumber>
    </recommendedName>
</protein>
<dbReference type="PANTHER" id="PTHR24421">
    <property type="entry name" value="NITRATE/NITRITE SENSOR PROTEIN NARX-RELATED"/>
    <property type="match status" value="1"/>
</dbReference>
<dbReference type="InterPro" id="IPR050482">
    <property type="entry name" value="Sensor_HK_TwoCompSys"/>
</dbReference>
<dbReference type="Gene3D" id="3.30.565.10">
    <property type="entry name" value="Histidine kinase-like ATPase, C-terminal domain"/>
    <property type="match status" value="1"/>
</dbReference>
<accession>A0ABW8TC63</accession>
<evidence type="ECO:0000256" key="4">
    <source>
        <dbReference type="ARBA" id="ARBA00022777"/>
    </source>
</evidence>
<evidence type="ECO:0000259" key="6">
    <source>
        <dbReference type="Pfam" id="PF02518"/>
    </source>
</evidence>
<gene>
    <name evidence="7" type="ORF">ACJDT4_02655</name>
</gene>
<comment type="caution">
    <text evidence="7">The sequence shown here is derived from an EMBL/GenBank/DDBJ whole genome shotgun (WGS) entry which is preliminary data.</text>
</comment>
<keyword evidence="4 7" id="KW-0418">Kinase</keyword>
<keyword evidence="5" id="KW-0902">Two-component regulatory system</keyword>
<dbReference type="EMBL" id="JBJIAA010000002">
    <property type="protein sequence ID" value="MFL0249308.1"/>
    <property type="molecule type" value="Genomic_DNA"/>
</dbReference>
<sequence length="123" mass="13605">MNIHNFSFCPVEFKFTGDFNKLKPNYIEIIASNIKEALTNAAKYSKASKIYISIDINEVYLRLYIKNNGVSCSNIKEGLGLSGMRERVNNVGGSISIDSHDGFIIVCVIPFSGGEIFEGSNSR</sequence>
<reference evidence="7 8" key="1">
    <citation type="submission" date="2024-11" db="EMBL/GenBank/DDBJ databases">
        <authorList>
            <person name="Heng Y.C."/>
            <person name="Lim A.C.H."/>
            <person name="Lee J.K.Y."/>
            <person name="Kittelmann S."/>
        </authorList>
    </citation>
    <scope>NUCLEOTIDE SEQUENCE [LARGE SCALE GENOMIC DNA]</scope>
    <source>
        <strain evidence="7 8">WILCCON 0114</strain>
    </source>
</reference>
<evidence type="ECO:0000313" key="7">
    <source>
        <dbReference type="EMBL" id="MFL0249308.1"/>
    </source>
</evidence>
<proteinExistence type="predicted"/>
<comment type="catalytic activity">
    <reaction evidence="1">
        <text>ATP + protein L-histidine = ADP + protein N-phospho-L-histidine.</text>
        <dbReference type="EC" id="2.7.13.3"/>
    </reaction>
</comment>
<keyword evidence="3" id="KW-0808">Transferase</keyword>
<dbReference type="EC" id="2.7.13.3" evidence="2"/>
<dbReference type="RefSeq" id="WP_406786220.1">
    <property type="nucleotide sequence ID" value="NZ_JBJIAA010000002.1"/>
</dbReference>
<evidence type="ECO:0000256" key="2">
    <source>
        <dbReference type="ARBA" id="ARBA00012438"/>
    </source>
</evidence>
<dbReference type="Pfam" id="PF02518">
    <property type="entry name" value="HATPase_c"/>
    <property type="match status" value="1"/>
</dbReference>
<dbReference type="CDD" id="cd16917">
    <property type="entry name" value="HATPase_UhpB-NarQ-NarX-like"/>
    <property type="match status" value="1"/>
</dbReference>
<evidence type="ECO:0000256" key="5">
    <source>
        <dbReference type="ARBA" id="ARBA00023012"/>
    </source>
</evidence>
<dbReference type="SUPFAM" id="SSF55874">
    <property type="entry name" value="ATPase domain of HSP90 chaperone/DNA topoisomerase II/histidine kinase"/>
    <property type="match status" value="1"/>
</dbReference>
<organism evidence="7 8">
    <name type="scientific">Clostridium neuense</name>
    <dbReference type="NCBI Taxonomy" id="1728934"/>
    <lineage>
        <taxon>Bacteria</taxon>
        <taxon>Bacillati</taxon>
        <taxon>Bacillota</taxon>
        <taxon>Clostridia</taxon>
        <taxon>Eubacteriales</taxon>
        <taxon>Clostridiaceae</taxon>
        <taxon>Clostridium</taxon>
    </lineage>
</organism>